<sequence>MSTSLESSSFDDKEIDEHGVHKVLFPRSMKKEFMEMRSKFGSTFYIVRRIFKTMKNVLDVDEVKECIIDWFPHLKPQLSYKKTIDDVLDVLKRKCSIIDLSLLEALVSRFNIEEIEPIIKSFKKEAKDFCKSVSVSLCLDEKLQAAATPSHLLCETVVFVFNWDPDEYTLQDINDVLDELELLNRFKYHLQIDKVDLVDSDQSVVDLFKQTQKSLTSGDIDDLNKEIKAKDQKSENFKAVIREKEMKSDTEVMDLQYTLKDKEEKMTAVIKNMSLFNNN</sequence>
<dbReference type="EnsemblMetazoa" id="Aqu2.1.00689_001">
    <property type="protein sequence ID" value="Aqu2.1.00689_001"/>
    <property type="gene ID" value="Aqu2.1.00689"/>
</dbReference>
<evidence type="ECO:0000313" key="1">
    <source>
        <dbReference type="EnsemblMetazoa" id="Aqu2.1.00689_001"/>
    </source>
</evidence>
<dbReference type="EnsemblMetazoa" id="XM_020008528.1">
    <property type="protein sequence ID" value="XP_019864087.1"/>
    <property type="gene ID" value="LOC109593460"/>
</dbReference>
<keyword evidence="2" id="KW-1185">Reference proteome</keyword>
<organism evidence="1">
    <name type="scientific">Amphimedon queenslandica</name>
    <name type="common">Sponge</name>
    <dbReference type="NCBI Taxonomy" id="400682"/>
    <lineage>
        <taxon>Eukaryota</taxon>
        <taxon>Metazoa</taxon>
        <taxon>Porifera</taxon>
        <taxon>Demospongiae</taxon>
        <taxon>Heteroscleromorpha</taxon>
        <taxon>Haplosclerida</taxon>
        <taxon>Niphatidae</taxon>
        <taxon>Amphimedon</taxon>
    </lineage>
</organism>
<evidence type="ECO:0008006" key="3">
    <source>
        <dbReference type="Google" id="ProtNLM"/>
    </source>
</evidence>
<reference evidence="1" key="2">
    <citation type="submission" date="2017-05" db="UniProtKB">
        <authorList>
            <consortium name="EnsemblMetazoa"/>
        </authorList>
    </citation>
    <scope>IDENTIFICATION</scope>
</reference>
<dbReference type="InParanoid" id="A0A1X7SF45"/>
<proteinExistence type="predicted"/>
<reference evidence="2" key="1">
    <citation type="journal article" date="2010" name="Nature">
        <title>The Amphimedon queenslandica genome and the evolution of animal complexity.</title>
        <authorList>
            <person name="Srivastava M."/>
            <person name="Simakov O."/>
            <person name="Chapman J."/>
            <person name="Fahey B."/>
            <person name="Gauthier M.E."/>
            <person name="Mitros T."/>
            <person name="Richards G.S."/>
            <person name="Conaco C."/>
            <person name="Dacre M."/>
            <person name="Hellsten U."/>
            <person name="Larroux C."/>
            <person name="Putnam N.H."/>
            <person name="Stanke M."/>
            <person name="Adamska M."/>
            <person name="Darling A."/>
            <person name="Degnan S.M."/>
            <person name="Oakley T.H."/>
            <person name="Plachetzki D.C."/>
            <person name="Zhai Y."/>
            <person name="Adamski M."/>
            <person name="Calcino A."/>
            <person name="Cummins S.F."/>
            <person name="Goodstein D.M."/>
            <person name="Harris C."/>
            <person name="Jackson D.J."/>
            <person name="Leys S.P."/>
            <person name="Shu S."/>
            <person name="Woodcroft B.J."/>
            <person name="Vervoort M."/>
            <person name="Kosik K.S."/>
            <person name="Manning G."/>
            <person name="Degnan B.M."/>
            <person name="Rokhsar D.S."/>
        </authorList>
    </citation>
    <scope>NUCLEOTIDE SEQUENCE [LARGE SCALE GENOMIC DNA]</scope>
</reference>
<gene>
    <name evidence="1" type="primary">109593460</name>
</gene>
<protein>
    <recommendedName>
        <fullName evidence="3">Death domain-containing protein</fullName>
    </recommendedName>
</protein>
<accession>A0A1X7SF45</accession>
<dbReference type="Proteomes" id="UP000007879">
    <property type="component" value="Unassembled WGS sequence"/>
</dbReference>
<evidence type="ECO:0000313" key="2">
    <source>
        <dbReference type="Proteomes" id="UP000007879"/>
    </source>
</evidence>
<dbReference type="KEGG" id="aqu:109593460"/>
<dbReference type="AlphaFoldDB" id="A0A1X7SF45"/>
<name>A0A1X7SF45_AMPQE</name>